<dbReference type="GO" id="GO:0016298">
    <property type="term" value="F:lipase activity"/>
    <property type="evidence" value="ECO:0007669"/>
    <property type="project" value="TreeGrafter"/>
</dbReference>
<feature type="transmembrane region" description="Helical" evidence="1">
    <location>
        <begin position="6"/>
        <end position="22"/>
    </location>
</feature>
<dbReference type="PANTHER" id="PTHR32015">
    <property type="entry name" value="FASTING INDUCED LIPASE"/>
    <property type="match status" value="1"/>
</dbReference>
<name>A0A914M304_MELIC</name>
<dbReference type="InterPro" id="IPR029058">
    <property type="entry name" value="AB_hydrolase_fold"/>
</dbReference>
<keyword evidence="2" id="KW-1185">Reference proteome</keyword>
<evidence type="ECO:0000313" key="3">
    <source>
        <dbReference type="WBParaSite" id="Minc3s01118g20882"/>
    </source>
</evidence>
<keyword evidence="1" id="KW-0812">Transmembrane</keyword>
<keyword evidence="1" id="KW-1133">Transmembrane helix</keyword>
<dbReference type="GO" id="GO:0016042">
    <property type="term" value="P:lipid catabolic process"/>
    <property type="evidence" value="ECO:0007669"/>
    <property type="project" value="InterPro"/>
</dbReference>
<dbReference type="SUPFAM" id="SSF53474">
    <property type="entry name" value="alpha/beta-Hydrolases"/>
    <property type="match status" value="1"/>
</dbReference>
<evidence type="ECO:0000313" key="2">
    <source>
        <dbReference type="Proteomes" id="UP000887563"/>
    </source>
</evidence>
<sequence>MPSPLLNILILLNLLFIPNYFAQFSSSFREFLKDYGGNDLENLLTREDLGVKGSYGGGNHKAGEKTIRQPVILVHGIAESAGSTEPVGNFFKDNGYDGAEIFATTYGDAGKTNLIFVEMECEFVKMIRQMILTVSNYTSNMVNINSISLGVIISRKAILGGKCVDTGEDLGPPLTHLVHTFVGVAGPNWGSFLCILPIGACNLLNGINCLSKYLNDINSKERYEGSFIFTLFSTGDDIVGYEVCGRVSSIIEGADDNFEFQNMTHSELILKTIKLQYDLITFQHADDDDTSWVE</sequence>
<dbReference type="Gene3D" id="3.40.50.1820">
    <property type="entry name" value="alpha/beta hydrolase"/>
    <property type="match status" value="1"/>
</dbReference>
<reference evidence="3" key="1">
    <citation type="submission" date="2022-11" db="UniProtKB">
        <authorList>
            <consortium name="WormBaseParasite"/>
        </authorList>
    </citation>
    <scope>IDENTIFICATION</scope>
</reference>
<evidence type="ECO:0000256" key="1">
    <source>
        <dbReference type="SAM" id="Phobius"/>
    </source>
</evidence>
<accession>A0A914M304</accession>
<dbReference type="WBParaSite" id="Minc3s01118g20882">
    <property type="protein sequence ID" value="Minc3s01118g20882"/>
    <property type="gene ID" value="Minc3s01118g20882"/>
</dbReference>
<dbReference type="Pfam" id="PF01674">
    <property type="entry name" value="Lipase_2"/>
    <property type="match status" value="1"/>
</dbReference>
<proteinExistence type="predicted"/>
<protein>
    <submittedName>
        <fullName evidence="3">Triacylglycerol lipase</fullName>
    </submittedName>
</protein>
<organism evidence="2 3">
    <name type="scientific">Meloidogyne incognita</name>
    <name type="common">Southern root-knot nematode worm</name>
    <name type="synonym">Oxyuris incognita</name>
    <dbReference type="NCBI Taxonomy" id="6306"/>
    <lineage>
        <taxon>Eukaryota</taxon>
        <taxon>Metazoa</taxon>
        <taxon>Ecdysozoa</taxon>
        <taxon>Nematoda</taxon>
        <taxon>Chromadorea</taxon>
        <taxon>Rhabditida</taxon>
        <taxon>Tylenchina</taxon>
        <taxon>Tylenchomorpha</taxon>
        <taxon>Tylenchoidea</taxon>
        <taxon>Meloidogynidae</taxon>
        <taxon>Meloidogyninae</taxon>
        <taxon>Meloidogyne</taxon>
        <taxon>Meloidogyne incognita group</taxon>
    </lineage>
</organism>
<dbReference type="Proteomes" id="UP000887563">
    <property type="component" value="Unplaced"/>
</dbReference>
<dbReference type="InterPro" id="IPR002918">
    <property type="entry name" value="Lipase_EstA/Esterase_EstB"/>
</dbReference>
<dbReference type="PANTHER" id="PTHR32015:SF3">
    <property type="entry name" value="TRIACYLGLYCEROL LIPASE"/>
    <property type="match status" value="1"/>
</dbReference>
<dbReference type="AlphaFoldDB" id="A0A914M304"/>
<keyword evidence="1" id="KW-0472">Membrane</keyword>